<evidence type="ECO:0000313" key="6">
    <source>
        <dbReference type="EMBL" id="SFH26870.1"/>
    </source>
</evidence>
<dbReference type="Pfam" id="PF01625">
    <property type="entry name" value="PMSR"/>
    <property type="match status" value="1"/>
</dbReference>
<organism evidence="6 7">
    <name type="scientific">Pontibacter chinhatensis</name>
    <dbReference type="NCBI Taxonomy" id="1436961"/>
    <lineage>
        <taxon>Bacteria</taxon>
        <taxon>Pseudomonadati</taxon>
        <taxon>Bacteroidota</taxon>
        <taxon>Cytophagia</taxon>
        <taxon>Cytophagales</taxon>
        <taxon>Hymenobacteraceae</taxon>
        <taxon>Pontibacter</taxon>
    </lineage>
</organism>
<comment type="function">
    <text evidence="4">Has an important function as a repair enzyme for proteins that have been inactivated by oxidation. Catalyzes the reversible oxidation-reduction of methionine sulfoxide in proteins to methionine.</text>
</comment>
<evidence type="ECO:0000256" key="3">
    <source>
        <dbReference type="ARBA" id="ARBA00048782"/>
    </source>
</evidence>
<dbReference type="NCBIfam" id="TIGR00401">
    <property type="entry name" value="msrA"/>
    <property type="match status" value="1"/>
</dbReference>
<dbReference type="STRING" id="1436961.SAMN05421739_10915"/>
<keyword evidence="1 4" id="KW-0560">Oxidoreductase</keyword>
<keyword evidence="7" id="KW-1185">Reference proteome</keyword>
<comment type="catalytic activity">
    <reaction evidence="3 4">
        <text>[thioredoxin]-disulfide + L-methionine + H2O = L-methionine (S)-S-oxide + [thioredoxin]-dithiol</text>
        <dbReference type="Rhea" id="RHEA:19993"/>
        <dbReference type="Rhea" id="RHEA-COMP:10698"/>
        <dbReference type="Rhea" id="RHEA-COMP:10700"/>
        <dbReference type="ChEBI" id="CHEBI:15377"/>
        <dbReference type="ChEBI" id="CHEBI:29950"/>
        <dbReference type="ChEBI" id="CHEBI:50058"/>
        <dbReference type="ChEBI" id="CHEBI:57844"/>
        <dbReference type="ChEBI" id="CHEBI:58772"/>
        <dbReference type="EC" id="1.8.4.11"/>
    </reaction>
</comment>
<dbReference type="GO" id="GO:0034599">
    <property type="term" value="P:cellular response to oxidative stress"/>
    <property type="evidence" value="ECO:0007669"/>
    <property type="project" value="TreeGrafter"/>
</dbReference>
<dbReference type="GO" id="GO:0005737">
    <property type="term" value="C:cytoplasm"/>
    <property type="evidence" value="ECO:0007669"/>
    <property type="project" value="TreeGrafter"/>
</dbReference>
<evidence type="ECO:0000313" key="7">
    <source>
        <dbReference type="Proteomes" id="UP000198724"/>
    </source>
</evidence>
<dbReference type="EMBL" id="FOOT01000009">
    <property type="protein sequence ID" value="SFH26870.1"/>
    <property type="molecule type" value="Genomic_DNA"/>
</dbReference>
<dbReference type="AlphaFoldDB" id="A0A1I2YMZ1"/>
<protein>
    <recommendedName>
        <fullName evidence="4">Peptide methionine sulfoxide reductase MsrA</fullName>
        <shortName evidence="4">Protein-methionine-S-oxide reductase</shortName>
        <ecNumber evidence="4">1.8.4.11</ecNumber>
    </recommendedName>
    <alternativeName>
        <fullName evidence="4">Peptide-methionine (S)-S-oxide reductase</fullName>
        <shortName evidence="4">Peptide Met(O) reductase</shortName>
    </alternativeName>
</protein>
<dbReference type="RefSeq" id="WP_092104872.1">
    <property type="nucleotide sequence ID" value="NZ_FOOT01000009.1"/>
</dbReference>
<dbReference type="EC" id="1.8.4.11" evidence="4"/>
<dbReference type="InterPro" id="IPR036509">
    <property type="entry name" value="Met_Sox_Rdtase_MsrA_sf"/>
</dbReference>
<evidence type="ECO:0000259" key="5">
    <source>
        <dbReference type="Pfam" id="PF01625"/>
    </source>
</evidence>
<dbReference type="OrthoDB" id="4174719at2"/>
<comment type="catalytic activity">
    <reaction evidence="2 4">
        <text>L-methionyl-[protein] + [thioredoxin]-disulfide + H2O = L-methionyl-(S)-S-oxide-[protein] + [thioredoxin]-dithiol</text>
        <dbReference type="Rhea" id="RHEA:14217"/>
        <dbReference type="Rhea" id="RHEA-COMP:10698"/>
        <dbReference type="Rhea" id="RHEA-COMP:10700"/>
        <dbReference type="Rhea" id="RHEA-COMP:12313"/>
        <dbReference type="Rhea" id="RHEA-COMP:12315"/>
        <dbReference type="ChEBI" id="CHEBI:15377"/>
        <dbReference type="ChEBI" id="CHEBI:16044"/>
        <dbReference type="ChEBI" id="CHEBI:29950"/>
        <dbReference type="ChEBI" id="CHEBI:44120"/>
        <dbReference type="ChEBI" id="CHEBI:50058"/>
        <dbReference type="EC" id="1.8.4.11"/>
    </reaction>
</comment>
<name>A0A1I2YMZ1_9BACT</name>
<dbReference type="PANTHER" id="PTHR42799">
    <property type="entry name" value="MITOCHONDRIAL PEPTIDE METHIONINE SULFOXIDE REDUCTASE"/>
    <property type="match status" value="1"/>
</dbReference>
<evidence type="ECO:0000256" key="2">
    <source>
        <dbReference type="ARBA" id="ARBA00047806"/>
    </source>
</evidence>
<dbReference type="InterPro" id="IPR050162">
    <property type="entry name" value="MsrA_MetSO_reductase"/>
</dbReference>
<dbReference type="GO" id="GO:0033744">
    <property type="term" value="F:L-methionine:thioredoxin-disulfide S-oxidoreductase activity"/>
    <property type="evidence" value="ECO:0007669"/>
    <property type="project" value="RHEA"/>
</dbReference>
<proteinExistence type="inferred from homology"/>
<dbReference type="HAMAP" id="MF_01401">
    <property type="entry name" value="MsrA"/>
    <property type="match status" value="1"/>
</dbReference>
<comment type="caution">
    <text evidence="4">Lacks conserved residue(s) required for the propagation of feature annotation.</text>
</comment>
<dbReference type="Gene3D" id="3.30.1060.10">
    <property type="entry name" value="Peptide methionine sulphoxide reductase MsrA"/>
    <property type="match status" value="1"/>
</dbReference>
<accession>A0A1I2YMZ1</accession>
<sequence length="166" mass="18815">MKPSVNKRLEKATFGAGSFWELEEALRTVPGVVHTEVGYMGGHAPNPTHQEVCSGRTGHAEVVQVTFDPQQVSYDQLLQVFWRSHDPTHTDSLGNAIGSPYRSVVFFHHNEQRLMAETTKENWQQSPEFSGRQIMTAILPADTLYRAEEYHQQYLLKRGEAGCRTN</sequence>
<dbReference type="Proteomes" id="UP000198724">
    <property type="component" value="Unassembled WGS sequence"/>
</dbReference>
<evidence type="ECO:0000256" key="1">
    <source>
        <dbReference type="ARBA" id="ARBA00023002"/>
    </source>
</evidence>
<reference evidence="7" key="1">
    <citation type="submission" date="2016-10" db="EMBL/GenBank/DDBJ databases">
        <authorList>
            <person name="Varghese N."/>
            <person name="Submissions S."/>
        </authorList>
    </citation>
    <scope>NUCLEOTIDE SEQUENCE [LARGE SCALE GENOMIC DNA]</scope>
    <source>
        <strain evidence="7">LP51</strain>
    </source>
</reference>
<dbReference type="PANTHER" id="PTHR42799:SF2">
    <property type="entry name" value="MITOCHONDRIAL PEPTIDE METHIONINE SULFOXIDE REDUCTASE"/>
    <property type="match status" value="1"/>
</dbReference>
<comment type="similarity">
    <text evidence="4">Belongs to the MsrA Met sulfoxide reductase family.</text>
</comment>
<dbReference type="SUPFAM" id="SSF55068">
    <property type="entry name" value="Peptide methionine sulfoxide reductase"/>
    <property type="match status" value="1"/>
</dbReference>
<feature type="domain" description="Peptide methionine sulphoxide reductase MsrA" evidence="5">
    <location>
        <begin position="11"/>
        <end position="161"/>
    </location>
</feature>
<dbReference type="GO" id="GO:0008113">
    <property type="term" value="F:peptide-methionine (S)-S-oxide reductase activity"/>
    <property type="evidence" value="ECO:0007669"/>
    <property type="project" value="UniProtKB-UniRule"/>
</dbReference>
<gene>
    <name evidence="4" type="primary">msrA</name>
    <name evidence="6" type="ORF">SAMN05421739_10915</name>
</gene>
<evidence type="ECO:0000256" key="4">
    <source>
        <dbReference type="HAMAP-Rule" id="MF_01401"/>
    </source>
</evidence>
<dbReference type="InterPro" id="IPR002569">
    <property type="entry name" value="Met_Sox_Rdtase_MsrA_dom"/>
</dbReference>